<evidence type="ECO:0000256" key="5">
    <source>
        <dbReference type="SAM" id="MobiDB-lite"/>
    </source>
</evidence>
<comment type="similarity">
    <text evidence="1 4">Belongs to the type-B carboxylesterase/lipase family.</text>
</comment>
<accession>A0ABV5ZX42</accession>
<evidence type="ECO:0000256" key="3">
    <source>
        <dbReference type="ARBA" id="ARBA00022801"/>
    </source>
</evidence>
<evidence type="ECO:0000256" key="1">
    <source>
        <dbReference type="ARBA" id="ARBA00005964"/>
    </source>
</evidence>
<keyword evidence="8" id="KW-1185">Reference proteome</keyword>
<dbReference type="Proteomes" id="UP001589693">
    <property type="component" value="Unassembled WGS sequence"/>
</dbReference>
<feature type="region of interest" description="Disordered" evidence="5">
    <location>
        <begin position="419"/>
        <end position="438"/>
    </location>
</feature>
<dbReference type="SUPFAM" id="SSF53474">
    <property type="entry name" value="alpha/beta-Hydrolases"/>
    <property type="match status" value="1"/>
</dbReference>
<keyword evidence="3 4" id="KW-0378">Hydrolase</keyword>
<sequence>MTTVRTKAGAVRGLRLPGHTVFHGIPYASNTLDRTRFSAPLPPRRWDGVRDATVPGPTAPAPERGRFGELDMTPVIGPGWIRGEDYLAVTVRTPDPSASGLPVMVFVHGGGFLAGSSRAAATNGSGFARNGVVLVSVNYRLGAHGWLRLPGAPDNRGLLDVLAALEWVQDNISAFGGDPGNVTLFGESAGATIVGGAVVTAPDGLFHRAISQSGSGLGAFSTAQAELVTAALAAELGVGADVGSFAEISDERIVAALPSIAGIDLTVTGEADPLLRLTPFSLVAGTETLPTQPAHAESTVDLMLGTNSDEGNLYVVPNDGDADPAALTEGLFAAGTRKFAESRPSYHYEFAWRSAAFEGRLGAAHATELPFVFDTTDIPELRGPKALLGPDEPPRELATLMHGTWIRFAETGDPGWARYPATRRFSGGSSPAPERGEA</sequence>
<dbReference type="EC" id="3.1.1.-" evidence="4"/>
<dbReference type="RefSeq" id="WP_377852737.1">
    <property type="nucleotide sequence ID" value="NZ_JBHLZU010000012.1"/>
</dbReference>
<dbReference type="Pfam" id="PF00135">
    <property type="entry name" value="COesterase"/>
    <property type="match status" value="1"/>
</dbReference>
<evidence type="ECO:0000313" key="8">
    <source>
        <dbReference type="Proteomes" id="UP001589693"/>
    </source>
</evidence>
<gene>
    <name evidence="7" type="ORF">ACFFQA_15995</name>
</gene>
<dbReference type="PROSITE" id="PS00122">
    <property type="entry name" value="CARBOXYLESTERASE_B_1"/>
    <property type="match status" value="1"/>
</dbReference>
<protein>
    <recommendedName>
        <fullName evidence="4">Carboxylic ester hydrolase</fullName>
        <ecNumber evidence="4">3.1.1.-</ecNumber>
    </recommendedName>
</protein>
<evidence type="ECO:0000259" key="6">
    <source>
        <dbReference type="Pfam" id="PF00135"/>
    </source>
</evidence>
<dbReference type="EMBL" id="JBHLZU010000012">
    <property type="protein sequence ID" value="MFB9905436.1"/>
    <property type="molecule type" value="Genomic_DNA"/>
</dbReference>
<evidence type="ECO:0000256" key="2">
    <source>
        <dbReference type="ARBA" id="ARBA00010515"/>
    </source>
</evidence>
<dbReference type="Gene3D" id="3.40.50.1820">
    <property type="entry name" value="alpha/beta hydrolase"/>
    <property type="match status" value="2"/>
</dbReference>
<dbReference type="InterPro" id="IPR029058">
    <property type="entry name" value="AB_hydrolase_fold"/>
</dbReference>
<dbReference type="InterPro" id="IPR050309">
    <property type="entry name" value="Type-B_Carboxylest/Lipase"/>
</dbReference>
<dbReference type="PROSITE" id="PS01173">
    <property type="entry name" value="LIPASE_GDXG_HIS"/>
    <property type="match status" value="1"/>
</dbReference>
<feature type="region of interest" description="Disordered" evidence="5">
    <location>
        <begin position="43"/>
        <end position="68"/>
    </location>
</feature>
<evidence type="ECO:0000256" key="4">
    <source>
        <dbReference type="RuleBase" id="RU361235"/>
    </source>
</evidence>
<comment type="caution">
    <text evidence="7">The sequence shown here is derived from an EMBL/GenBank/DDBJ whole genome shotgun (WGS) entry which is preliminary data.</text>
</comment>
<dbReference type="InterPro" id="IPR019826">
    <property type="entry name" value="Carboxylesterase_B_AS"/>
</dbReference>
<dbReference type="InterPro" id="IPR002018">
    <property type="entry name" value="CarbesteraseB"/>
</dbReference>
<feature type="domain" description="Carboxylesterase type B" evidence="6">
    <location>
        <begin position="2"/>
        <end position="316"/>
    </location>
</feature>
<name>A0ABV5ZX42_9PSEU</name>
<evidence type="ECO:0000313" key="7">
    <source>
        <dbReference type="EMBL" id="MFB9905436.1"/>
    </source>
</evidence>
<dbReference type="InterPro" id="IPR002168">
    <property type="entry name" value="Lipase_GDXG_HIS_AS"/>
</dbReference>
<organism evidence="7 8">
    <name type="scientific">Allokutzneria oryzae</name>
    <dbReference type="NCBI Taxonomy" id="1378989"/>
    <lineage>
        <taxon>Bacteria</taxon>
        <taxon>Bacillati</taxon>
        <taxon>Actinomycetota</taxon>
        <taxon>Actinomycetes</taxon>
        <taxon>Pseudonocardiales</taxon>
        <taxon>Pseudonocardiaceae</taxon>
        <taxon>Allokutzneria</taxon>
    </lineage>
</organism>
<comment type="similarity">
    <text evidence="2">Belongs to the 'GDXG' lipolytic enzyme family.</text>
</comment>
<reference evidence="7 8" key="1">
    <citation type="submission" date="2024-09" db="EMBL/GenBank/DDBJ databases">
        <authorList>
            <person name="Sun Q."/>
            <person name="Mori K."/>
        </authorList>
    </citation>
    <scope>NUCLEOTIDE SEQUENCE [LARGE SCALE GENOMIC DNA]</scope>
    <source>
        <strain evidence="7 8">TBRC 7907</strain>
    </source>
</reference>
<dbReference type="PANTHER" id="PTHR11559">
    <property type="entry name" value="CARBOXYLESTERASE"/>
    <property type="match status" value="1"/>
</dbReference>
<proteinExistence type="inferred from homology"/>